<dbReference type="Pfam" id="PF13621">
    <property type="entry name" value="Cupin_8"/>
    <property type="match status" value="1"/>
</dbReference>
<dbReference type="InterPro" id="IPR041667">
    <property type="entry name" value="Cupin_8"/>
</dbReference>
<dbReference type="PROSITE" id="PS51184">
    <property type="entry name" value="JMJC"/>
    <property type="match status" value="1"/>
</dbReference>
<reference evidence="2 3" key="1">
    <citation type="submission" date="2019-12" db="EMBL/GenBank/DDBJ databases">
        <title>A genome sequence resource for the geographically widespread anthracnose pathogen Colletotrichum asianum.</title>
        <authorList>
            <person name="Meng Y."/>
        </authorList>
    </citation>
    <scope>NUCLEOTIDE SEQUENCE [LARGE SCALE GENOMIC DNA]</scope>
    <source>
        <strain evidence="2 3">ICMP 18580</strain>
    </source>
</reference>
<comment type="caution">
    <text evidence="2">The sequence shown here is derived from an EMBL/GenBank/DDBJ whole genome shotgun (WGS) entry which is preliminary data.</text>
</comment>
<dbReference type="PANTHER" id="PTHR12461:SF105">
    <property type="entry name" value="HYPOXIA-INDUCIBLE FACTOR 1-ALPHA INHIBITOR"/>
    <property type="match status" value="1"/>
</dbReference>
<evidence type="ECO:0000313" key="2">
    <source>
        <dbReference type="EMBL" id="KAF0321551.1"/>
    </source>
</evidence>
<gene>
    <name evidence="2" type="ORF">GQ607_011221</name>
</gene>
<dbReference type="EMBL" id="WOWK01000070">
    <property type="protein sequence ID" value="KAF0321551.1"/>
    <property type="molecule type" value="Genomic_DNA"/>
</dbReference>
<evidence type="ECO:0000313" key="3">
    <source>
        <dbReference type="Proteomes" id="UP000434172"/>
    </source>
</evidence>
<dbReference type="SUPFAM" id="SSF51197">
    <property type="entry name" value="Clavaminate synthase-like"/>
    <property type="match status" value="1"/>
</dbReference>
<name>A0A8H3ZPN6_9PEZI</name>
<accession>A0A8H3ZPN6</accession>
<keyword evidence="3" id="KW-1185">Reference proteome</keyword>
<sequence>MVCAPDTLGERWPHRDHNVSSVEPRDVNLLSSVVAVTFSQSLFPSAHCLSLWQGNSIAEAETMQPRSIRCGLRFGREKPAFHSHRCFSTIKTLNAIEEPFACVGVPEFRSLAFEAGKPLAFKQPNTIPKRPSFPASTKWFMQDETSLSPSYHGERPMSFAPYMDRFAHHMLPYEFISPQLSEDAGLVVNTTSHFLTWLASGSDPFGAVLAGIVHAAAYPDASEPKFSSFSAPLLLLLKAVEFNKLHEKKLKQLYVAQAQLPDLPIELQEDLPVPRIVTDAGKGDVYNSSIWLGLEPTYTPLHRDPNPNLFCQLVGKKTIRLLPPSSGDRLYRRVQTQIQLSGNGRIRTSEMMEGRERVVLNTAVWGMEGPEDLVEAKLDPGDALFIPKGWWHSVKSGHHDGRLNASVNWWFR</sequence>
<dbReference type="InterPro" id="IPR003347">
    <property type="entry name" value="JmjC_dom"/>
</dbReference>
<dbReference type="AlphaFoldDB" id="A0A8H3ZPN6"/>
<organism evidence="2 3">
    <name type="scientific">Colletotrichum asianum</name>
    <dbReference type="NCBI Taxonomy" id="702518"/>
    <lineage>
        <taxon>Eukaryota</taxon>
        <taxon>Fungi</taxon>
        <taxon>Dikarya</taxon>
        <taxon>Ascomycota</taxon>
        <taxon>Pezizomycotina</taxon>
        <taxon>Sordariomycetes</taxon>
        <taxon>Hypocreomycetidae</taxon>
        <taxon>Glomerellales</taxon>
        <taxon>Glomerellaceae</taxon>
        <taxon>Colletotrichum</taxon>
        <taxon>Colletotrichum gloeosporioides species complex</taxon>
    </lineage>
</organism>
<proteinExistence type="predicted"/>
<protein>
    <submittedName>
        <fullName evidence="2">JmjC domain-containing protein</fullName>
    </submittedName>
</protein>
<dbReference type="Proteomes" id="UP000434172">
    <property type="component" value="Unassembled WGS sequence"/>
</dbReference>
<evidence type="ECO:0000259" key="1">
    <source>
        <dbReference type="PROSITE" id="PS51184"/>
    </source>
</evidence>
<dbReference type="Gene3D" id="2.60.120.650">
    <property type="entry name" value="Cupin"/>
    <property type="match status" value="1"/>
</dbReference>
<feature type="domain" description="JmjC" evidence="1">
    <location>
        <begin position="249"/>
        <end position="412"/>
    </location>
</feature>
<dbReference type="PANTHER" id="PTHR12461">
    <property type="entry name" value="HYPOXIA-INDUCIBLE FACTOR 1 ALPHA INHIBITOR-RELATED"/>
    <property type="match status" value="1"/>
</dbReference>
<dbReference type="OrthoDB" id="263283at2759"/>